<organism evidence="2 3">
    <name type="scientific">Vespula squamosa</name>
    <name type="common">Southern yellow jacket</name>
    <name type="synonym">Wasp</name>
    <dbReference type="NCBI Taxonomy" id="30214"/>
    <lineage>
        <taxon>Eukaryota</taxon>
        <taxon>Metazoa</taxon>
        <taxon>Ecdysozoa</taxon>
        <taxon>Arthropoda</taxon>
        <taxon>Hexapoda</taxon>
        <taxon>Insecta</taxon>
        <taxon>Pterygota</taxon>
        <taxon>Neoptera</taxon>
        <taxon>Endopterygota</taxon>
        <taxon>Hymenoptera</taxon>
        <taxon>Apocrita</taxon>
        <taxon>Aculeata</taxon>
        <taxon>Vespoidea</taxon>
        <taxon>Vespidae</taxon>
        <taxon>Vespinae</taxon>
        <taxon>Vespula</taxon>
    </lineage>
</organism>
<protein>
    <submittedName>
        <fullName evidence="2">Uncharacterized protein</fullName>
    </submittedName>
</protein>
<accession>A0ABD2C673</accession>
<dbReference type="Proteomes" id="UP001607302">
    <property type="component" value="Unassembled WGS sequence"/>
</dbReference>
<comment type="caution">
    <text evidence="2">The sequence shown here is derived from an EMBL/GenBank/DDBJ whole genome shotgun (WGS) entry which is preliminary data.</text>
</comment>
<sequence>MKNTKDTMTTSTPSRSSDSFNLHVLADASIRLSNHNVNVKANNSDRSEPITITQELPEREETFFQRNNNNSER</sequence>
<keyword evidence="3" id="KW-1185">Reference proteome</keyword>
<evidence type="ECO:0000313" key="2">
    <source>
        <dbReference type="EMBL" id="KAL2740535.1"/>
    </source>
</evidence>
<feature type="region of interest" description="Disordered" evidence="1">
    <location>
        <begin position="39"/>
        <end position="73"/>
    </location>
</feature>
<dbReference type="AlphaFoldDB" id="A0ABD2C673"/>
<evidence type="ECO:0000256" key="1">
    <source>
        <dbReference type="SAM" id="MobiDB-lite"/>
    </source>
</evidence>
<gene>
    <name evidence="2" type="ORF">V1478_000676</name>
</gene>
<name>A0ABD2C673_VESSQ</name>
<reference evidence="2 3" key="1">
    <citation type="journal article" date="2024" name="Ann. Entomol. Soc. Am.">
        <title>Genomic analyses of the southern and eastern yellowjacket wasps (Hymenoptera: Vespidae) reveal evolutionary signatures of social life.</title>
        <authorList>
            <person name="Catto M.A."/>
            <person name="Caine P.B."/>
            <person name="Orr S.E."/>
            <person name="Hunt B.G."/>
            <person name="Goodisman M.A.D."/>
        </authorList>
    </citation>
    <scope>NUCLEOTIDE SEQUENCE [LARGE SCALE GENOMIC DNA]</scope>
    <source>
        <strain evidence="2">233</strain>
        <tissue evidence="2">Head and thorax</tissue>
    </source>
</reference>
<feature type="compositionally biased region" description="Polar residues" evidence="1">
    <location>
        <begin position="64"/>
        <end position="73"/>
    </location>
</feature>
<proteinExistence type="predicted"/>
<dbReference type="EMBL" id="JAUDFV010000020">
    <property type="protein sequence ID" value="KAL2740535.1"/>
    <property type="molecule type" value="Genomic_DNA"/>
</dbReference>
<feature type="region of interest" description="Disordered" evidence="1">
    <location>
        <begin position="1"/>
        <end position="20"/>
    </location>
</feature>
<evidence type="ECO:0000313" key="3">
    <source>
        <dbReference type="Proteomes" id="UP001607302"/>
    </source>
</evidence>